<comment type="caution">
    <text evidence="3">The sequence shown here is derived from an EMBL/GenBank/DDBJ whole genome shotgun (WGS) entry which is preliminary data.</text>
</comment>
<dbReference type="EMBL" id="MCFF01000006">
    <property type="protein sequence ID" value="ORZ26593.1"/>
    <property type="molecule type" value="Genomic_DNA"/>
</dbReference>
<proteinExistence type="predicted"/>
<evidence type="ECO:0000256" key="1">
    <source>
        <dbReference type="SAM" id="Coils"/>
    </source>
</evidence>
<sequence>MSPERQTRQDQSESQGPCPDTRTIKAKQKENKDNQIRGKQGAVLKLEQLQQDLQVLQGNVEDIITHEGSDHKEVIKKIEQAEKKLKALSTKGFEAFASYDEEMNQPLEPERIRKLMKKLRELARDANLQNFEPVIEEIESGLKTCPRWHSYDMVVETKYYEPDGRGKVNACYYMWKDDTPIFLADVDCYFPGRDCELYRGFTWYMEALEFAPKDLHKFIPEEPISTEMCKGRKSEGDLFEAYQAHDKSEWFLWLITELADEESDDDDAEPAYWNLLKKFVPKRKATILD</sequence>
<feature type="region of interest" description="Disordered" evidence="2">
    <location>
        <begin position="1"/>
        <end position="39"/>
    </location>
</feature>
<accession>A0A1Y2GYN8</accession>
<dbReference type="InParanoid" id="A0A1Y2GYN8"/>
<keyword evidence="1" id="KW-0175">Coiled coil</keyword>
<dbReference type="Proteomes" id="UP000193648">
    <property type="component" value="Unassembled WGS sequence"/>
</dbReference>
<reference evidence="3 4" key="1">
    <citation type="submission" date="2016-07" db="EMBL/GenBank/DDBJ databases">
        <title>Pervasive Adenine N6-methylation of Active Genes in Fungi.</title>
        <authorList>
            <consortium name="DOE Joint Genome Institute"/>
            <person name="Mondo S.J."/>
            <person name="Dannebaum R.O."/>
            <person name="Kuo R.C."/>
            <person name="Labutti K."/>
            <person name="Haridas S."/>
            <person name="Kuo A."/>
            <person name="Salamov A."/>
            <person name="Ahrendt S.R."/>
            <person name="Lipzen A."/>
            <person name="Sullivan W."/>
            <person name="Andreopoulos W.B."/>
            <person name="Clum A."/>
            <person name="Lindquist E."/>
            <person name="Daum C."/>
            <person name="Ramamoorthy G.K."/>
            <person name="Gryganskyi A."/>
            <person name="Culley D."/>
            <person name="Magnuson J.K."/>
            <person name="James T.Y."/>
            <person name="O'Malley M.A."/>
            <person name="Stajich J.E."/>
            <person name="Spatafora J.W."/>
            <person name="Visel A."/>
            <person name="Grigoriev I.V."/>
        </authorList>
    </citation>
    <scope>NUCLEOTIDE SEQUENCE [LARGE SCALE GENOMIC DNA]</scope>
    <source>
        <strain evidence="3 4">NRRL 3116</strain>
    </source>
</reference>
<feature type="coiled-coil region" evidence="1">
    <location>
        <begin position="39"/>
        <end position="91"/>
    </location>
</feature>
<name>A0A1Y2GYN8_9FUNG</name>
<dbReference type="RefSeq" id="XP_021884356.1">
    <property type="nucleotide sequence ID" value="XM_022029784.1"/>
</dbReference>
<evidence type="ECO:0000313" key="3">
    <source>
        <dbReference type="EMBL" id="ORZ26593.1"/>
    </source>
</evidence>
<feature type="compositionally biased region" description="Basic and acidic residues" evidence="2">
    <location>
        <begin position="27"/>
        <end position="36"/>
    </location>
</feature>
<organism evidence="3 4">
    <name type="scientific">Lobosporangium transversale</name>
    <dbReference type="NCBI Taxonomy" id="64571"/>
    <lineage>
        <taxon>Eukaryota</taxon>
        <taxon>Fungi</taxon>
        <taxon>Fungi incertae sedis</taxon>
        <taxon>Mucoromycota</taxon>
        <taxon>Mortierellomycotina</taxon>
        <taxon>Mortierellomycetes</taxon>
        <taxon>Mortierellales</taxon>
        <taxon>Mortierellaceae</taxon>
        <taxon>Lobosporangium</taxon>
    </lineage>
</organism>
<evidence type="ECO:0000313" key="4">
    <source>
        <dbReference type="Proteomes" id="UP000193648"/>
    </source>
</evidence>
<evidence type="ECO:0000256" key="2">
    <source>
        <dbReference type="SAM" id="MobiDB-lite"/>
    </source>
</evidence>
<dbReference type="AlphaFoldDB" id="A0A1Y2GYN8"/>
<dbReference type="GeneID" id="33571627"/>
<feature type="compositionally biased region" description="Basic and acidic residues" evidence="2">
    <location>
        <begin position="1"/>
        <end position="11"/>
    </location>
</feature>
<protein>
    <submittedName>
        <fullName evidence="3">Uncharacterized protein</fullName>
    </submittedName>
</protein>
<gene>
    <name evidence="3" type="ORF">BCR41DRAFT_419591</name>
</gene>
<keyword evidence="4" id="KW-1185">Reference proteome</keyword>